<dbReference type="EMBL" id="JAPCHZ010000001">
    <property type="protein sequence ID" value="MCW4451363.1"/>
    <property type="molecule type" value="Genomic_DNA"/>
</dbReference>
<name>A0ABT3JKP9_9FLAO</name>
<protein>
    <recommendedName>
        <fullName evidence="4">DUF3887 domain-containing protein</fullName>
    </recommendedName>
</protein>
<dbReference type="Proteomes" id="UP001209107">
    <property type="component" value="Unassembled WGS sequence"/>
</dbReference>
<comment type="caution">
    <text evidence="2">The sequence shown here is derived from an EMBL/GenBank/DDBJ whole genome shotgun (WGS) entry which is preliminary data.</text>
</comment>
<feature type="transmembrane region" description="Helical" evidence="1">
    <location>
        <begin position="223"/>
        <end position="244"/>
    </location>
</feature>
<evidence type="ECO:0000313" key="3">
    <source>
        <dbReference type="Proteomes" id="UP001209107"/>
    </source>
</evidence>
<evidence type="ECO:0000313" key="2">
    <source>
        <dbReference type="EMBL" id="MCW4451363.1"/>
    </source>
</evidence>
<proteinExistence type="predicted"/>
<gene>
    <name evidence="2" type="ORF">OK344_03990</name>
</gene>
<reference evidence="2 3" key="1">
    <citation type="submission" date="2022-10" db="EMBL/GenBank/DDBJ databases">
        <title>Kaistella sp. BT-6-1-3.</title>
        <authorList>
            <person name="Ai J."/>
            <person name="Deng Z."/>
        </authorList>
    </citation>
    <scope>NUCLEOTIDE SEQUENCE [LARGE SCALE GENOMIC DNA]</scope>
    <source>
        <strain evidence="2 3">BT6-1-3</strain>
    </source>
</reference>
<accession>A0ABT3JKP9</accession>
<keyword evidence="1" id="KW-1133">Transmembrane helix</keyword>
<sequence length="274" mass="31231">MTKFSTFALLVSFALFTSCDFIKNTFTYKDKTENFVEALMDKNYDECINLMATDHETAKKTNRDSLKSGLDQFRAVIGSNFGDGNFEYTFMNAEKKRSTVAAENTPPNTTLAHIEFSNGKNIGVFQVLFDDTSNKILNIHTLEIKAEKPNMLLFWLFGILPLTVLLFNIYVIRKIKKSNLKRKWIKYLAVIVLNVPAISYAAVDGLSYKLLNFQILFGVGFSFMGYLGSVWTFGIPLGGIYWLWKLHQQKNLAFNTKSTSQIIPDSHEKTTENM</sequence>
<dbReference type="RefSeq" id="WP_265143556.1">
    <property type="nucleotide sequence ID" value="NZ_JAPCHZ010000001.1"/>
</dbReference>
<keyword evidence="1" id="KW-0812">Transmembrane</keyword>
<keyword evidence="1" id="KW-0472">Membrane</keyword>
<organism evidence="2 3">
    <name type="scientific">Kaistella yananensis</name>
    <dbReference type="NCBI Taxonomy" id="2989820"/>
    <lineage>
        <taxon>Bacteria</taxon>
        <taxon>Pseudomonadati</taxon>
        <taxon>Bacteroidota</taxon>
        <taxon>Flavobacteriia</taxon>
        <taxon>Flavobacteriales</taxon>
        <taxon>Weeksellaceae</taxon>
        <taxon>Chryseobacterium group</taxon>
        <taxon>Kaistella</taxon>
    </lineage>
</organism>
<feature type="transmembrane region" description="Helical" evidence="1">
    <location>
        <begin position="184"/>
        <end position="203"/>
    </location>
</feature>
<dbReference type="PROSITE" id="PS51257">
    <property type="entry name" value="PROKAR_LIPOPROTEIN"/>
    <property type="match status" value="1"/>
</dbReference>
<feature type="transmembrane region" description="Helical" evidence="1">
    <location>
        <begin position="152"/>
        <end position="172"/>
    </location>
</feature>
<evidence type="ECO:0008006" key="4">
    <source>
        <dbReference type="Google" id="ProtNLM"/>
    </source>
</evidence>
<keyword evidence="3" id="KW-1185">Reference proteome</keyword>
<evidence type="ECO:0000256" key="1">
    <source>
        <dbReference type="SAM" id="Phobius"/>
    </source>
</evidence>